<dbReference type="SUPFAM" id="SSF57184">
    <property type="entry name" value="Growth factor receptor domain"/>
    <property type="match status" value="1"/>
</dbReference>
<keyword evidence="3" id="KW-0732">Signal</keyword>
<feature type="domain" description="C-type lectin" evidence="4">
    <location>
        <begin position="1174"/>
        <end position="1288"/>
    </location>
</feature>
<reference evidence="5 6" key="1">
    <citation type="journal article" date="2017" name="Nat. Ecol. Evol.">
        <title>Scallop genome provides insights into evolution of bilaterian karyotype and development.</title>
        <authorList>
            <person name="Wang S."/>
            <person name="Zhang J."/>
            <person name="Jiao W."/>
            <person name="Li J."/>
            <person name="Xun X."/>
            <person name="Sun Y."/>
            <person name="Guo X."/>
            <person name="Huan P."/>
            <person name="Dong B."/>
            <person name="Zhang L."/>
            <person name="Hu X."/>
            <person name="Sun X."/>
            <person name="Wang J."/>
            <person name="Zhao C."/>
            <person name="Wang Y."/>
            <person name="Wang D."/>
            <person name="Huang X."/>
            <person name="Wang R."/>
            <person name="Lv J."/>
            <person name="Li Y."/>
            <person name="Zhang Z."/>
            <person name="Liu B."/>
            <person name="Lu W."/>
            <person name="Hui Y."/>
            <person name="Liang J."/>
            <person name="Zhou Z."/>
            <person name="Hou R."/>
            <person name="Li X."/>
            <person name="Liu Y."/>
            <person name="Li H."/>
            <person name="Ning X."/>
            <person name="Lin Y."/>
            <person name="Zhao L."/>
            <person name="Xing Q."/>
            <person name="Dou J."/>
            <person name="Li Y."/>
            <person name="Mao J."/>
            <person name="Guo H."/>
            <person name="Dou H."/>
            <person name="Li T."/>
            <person name="Mu C."/>
            <person name="Jiang W."/>
            <person name="Fu Q."/>
            <person name="Fu X."/>
            <person name="Miao Y."/>
            <person name="Liu J."/>
            <person name="Yu Q."/>
            <person name="Li R."/>
            <person name="Liao H."/>
            <person name="Li X."/>
            <person name="Kong Y."/>
            <person name="Jiang Z."/>
            <person name="Chourrout D."/>
            <person name="Li R."/>
            <person name="Bao Z."/>
        </authorList>
    </citation>
    <scope>NUCLEOTIDE SEQUENCE [LARGE SCALE GENOMIC DNA]</scope>
    <source>
        <strain evidence="5 6">PY_sf001</strain>
    </source>
</reference>
<feature type="signal peptide" evidence="3">
    <location>
        <begin position="1"/>
        <end position="28"/>
    </location>
</feature>
<name>A0A210PKW3_MIZYE</name>
<keyword evidence="6" id="KW-1185">Reference proteome</keyword>
<feature type="region of interest" description="Disordered" evidence="2">
    <location>
        <begin position="632"/>
        <end position="888"/>
    </location>
</feature>
<evidence type="ECO:0000313" key="5">
    <source>
        <dbReference type="EMBL" id="OWF37128.1"/>
    </source>
</evidence>
<dbReference type="Gene3D" id="3.50.4.10">
    <property type="entry name" value="Hepatocyte Growth Factor"/>
    <property type="match status" value="1"/>
</dbReference>
<feature type="compositionally biased region" description="Basic residues" evidence="2">
    <location>
        <begin position="843"/>
        <end position="879"/>
    </location>
</feature>
<gene>
    <name evidence="5" type="ORF">KP79_PYT09818</name>
</gene>
<dbReference type="Gene3D" id="3.10.100.10">
    <property type="entry name" value="Mannose-Binding Protein A, subunit A"/>
    <property type="match status" value="1"/>
</dbReference>
<feature type="coiled-coil region" evidence="1">
    <location>
        <begin position="536"/>
        <end position="607"/>
    </location>
</feature>
<dbReference type="Proteomes" id="UP000242188">
    <property type="component" value="Unassembled WGS sequence"/>
</dbReference>
<feature type="compositionally biased region" description="Basic residues" evidence="2">
    <location>
        <begin position="902"/>
        <end position="927"/>
    </location>
</feature>
<evidence type="ECO:0000256" key="1">
    <source>
        <dbReference type="SAM" id="Coils"/>
    </source>
</evidence>
<dbReference type="Pfam" id="PF00024">
    <property type="entry name" value="PAN_1"/>
    <property type="match status" value="1"/>
</dbReference>
<dbReference type="InterPro" id="IPR009030">
    <property type="entry name" value="Growth_fac_rcpt_cys_sf"/>
</dbReference>
<feature type="compositionally biased region" description="Basic and acidic residues" evidence="2">
    <location>
        <begin position="647"/>
        <end position="660"/>
    </location>
</feature>
<feature type="coiled-coil region" evidence="1">
    <location>
        <begin position="117"/>
        <end position="154"/>
    </location>
</feature>
<proteinExistence type="predicted"/>
<dbReference type="EMBL" id="NEDP02005595">
    <property type="protein sequence ID" value="OWF37128.1"/>
    <property type="molecule type" value="Genomic_DNA"/>
</dbReference>
<dbReference type="OrthoDB" id="6162998at2759"/>
<feature type="compositionally biased region" description="Basic residues" evidence="2">
    <location>
        <begin position="945"/>
        <end position="961"/>
    </location>
</feature>
<dbReference type="InterPro" id="IPR016187">
    <property type="entry name" value="CTDL_fold"/>
</dbReference>
<dbReference type="STRING" id="6573.A0A210PKW3"/>
<dbReference type="SMART" id="SM00034">
    <property type="entry name" value="CLECT"/>
    <property type="match status" value="1"/>
</dbReference>
<feature type="compositionally biased region" description="Basic residues" evidence="2">
    <location>
        <begin position="1053"/>
        <end position="1117"/>
    </location>
</feature>
<feature type="region of interest" description="Disordered" evidence="2">
    <location>
        <begin position="902"/>
        <end position="1016"/>
    </location>
</feature>
<protein>
    <submittedName>
        <fullName evidence="5">Mucin-19</fullName>
    </submittedName>
</protein>
<evidence type="ECO:0000256" key="2">
    <source>
        <dbReference type="SAM" id="MobiDB-lite"/>
    </source>
</evidence>
<feature type="region of interest" description="Disordered" evidence="2">
    <location>
        <begin position="1032"/>
        <end position="1117"/>
    </location>
</feature>
<feature type="compositionally biased region" description="Basic residues" evidence="2">
    <location>
        <begin position="661"/>
        <end position="825"/>
    </location>
</feature>
<dbReference type="Pfam" id="PF00059">
    <property type="entry name" value="Lectin_C"/>
    <property type="match status" value="1"/>
</dbReference>
<dbReference type="InterPro" id="IPR016186">
    <property type="entry name" value="C-type_lectin-like/link_sf"/>
</dbReference>
<dbReference type="SUPFAM" id="SSF56436">
    <property type="entry name" value="C-type lectin-like"/>
    <property type="match status" value="1"/>
</dbReference>
<keyword evidence="1" id="KW-0175">Coiled coil</keyword>
<evidence type="ECO:0000313" key="6">
    <source>
        <dbReference type="Proteomes" id="UP000242188"/>
    </source>
</evidence>
<dbReference type="InterPro" id="IPR001304">
    <property type="entry name" value="C-type_lectin-like"/>
</dbReference>
<dbReference type="CDD" id="cd00037">
    <property type="entry name" value="CLECT"/>
    <property type="match status" value="1"/>
</dbReference>
<evidence type="ECO:0000259" key="4">
    <source>
        <dbReference type="PROSITE" id="PS50041"/>
    </source>
</evidence>
<sequence length="1314" mass="149057">MYRPWYTAKGQTLFLLILLLSIICGFEATLTDAIFHGQTEVLVTPGLVRKEGLTLDKCASACVAEKTIKCQYFKFINNTKTCYLSETDHPSTKHVINQLTKPGGIKPTVTSSSSRKFDGLEQSIDRLKNVQEKVENLEETDGEKASELKALKKQSVKQVKAIVNLDSRLSSLHTQVSDVGNDVLDLEKSQRTIAKNVQLVRSSTGNLGLNIKRLTHLAGDLQSDVEDVKIFNSSILRQLTKVSHNTMDLDRKLNRLSTYLHDKRIFNPDDILHTQLRISKDMSTMARSHKSFWHQLRGLEHTVDMLTSTLGRESKGTGEVNRAVLNLQSSIHNIKIAMAKLSDPMSFQNRRWQGDVSSIKHILVKLAGTNSRLDDEMTGNRREVATVIKDLTNVQMAVQSLKSNIDGVRTNNAELVESVQELLKTKSKIPTILEMTKMSTTILKSLSAIDRKERTLRSRMQQIGDSMSSLEKRMQTKDNNNKLDKHAFLQLSKHVKTLAEDMQRINKFVVKIDKNQPSAETMKKNEAVQGKLVSAVIKLRRKMADMDLQMKRYQNSAQRYAVKMAKTLISKSTSQWKTSLKELKSDLKELRQEDKSTKRKLDRLEETFVTTKAKIEPTLKCPMGTIRRGHMCFPAKFPGKKPPKVMKVTERKEKKKEIKGKEKHVKGTKGKKKHVKGTKGNKKHVKGTKGNKKHVKGTKGKKKHVKGKKKHVKGTKEKKKHVKETKGKKKHVKGTKGNKKHVKGTKGKKKHVKGTKGKKKHVKGTKGKKKHVKGTKGKKKHVKGTKGKKKHVKGTKGKKKHVKGTKGKKKHVKGTKGKKKHVKGTKGKEKQPKLKCPSGTRLRGNKCHPKTYSWKKHVKGTKGKEKHVKGTKGNKKQPKLKCPSGTRLIGNKCHPKTYSWKKHVKGTKGKEKHVKGKKGNKKHVKGMKGKEKQPKLKCPSGTRLRGNKCHPKTYSWKKHVKGTKEKEKQPKLKCPSGTRLRGNKCHPKTYSWKKNVKGTNGKEKQPKLKCPSGTRLRGNKCYPKTYSWKKHVKGTKGKEKQPKLKCPSGTRLRGNKCHPKTYSWKKHVKGTKGKEKHVKGTKGKEKHVKGTKGKKEHVKGTKGNKKHLKERKGKKRHFRARKAPGFIGGRERREVHGVDPRAVRIQRDSDPYTKHPVAKANKKGPFCPPGYQLVDVYCFMYLPEPQTYDMAKLQCQNHDAEVPEIYSNEMQLALKLFLLAVTRAEVPSVWLSAMIYNPDAKKWYWENSGDSVFYENYMTDPPAGREGEMCNQYRIEWDSHWSASPCNEDTKLPTVCHHHVDHIPPSTEKLPYGL</sequence>
<evidence type="ECO:0000256" key="3">
    <source>
        <dbReference type="SAM" id="SignalP"/>
    </source>
</evidence>
<organism evidence="5 6">
    <name type="scientific">Mizuhopecten yessoensis</name>
    <name type="common">Japanese scallop</name>
    <name type="synonym">Patinopecten yessoensis</name>
    <dbReference type="NCBI Taxonomy" id="6573"/>
    <lineage>
        <taxon>Eukaryota</taxon>
        <taxon>Metazoa</taxon>
        <taxon>Spiralia</taxon>
        <taxon>Lophotrochozoa</taxon>
        <taxon>Mollusca</taxon>
        <taxon>Bivalvia</taxon>
        <taxon>Autobranchia</taxon>
        <taxon>Pteriomorphia</taxon>
        <taxon>Pectinida</taxon>
        <taxon>Pectinoidea</taxon>
        <taxon>Pectinidae</taxon>
        <taxon>Mizuhopecten</taxon>
    </lineage>
</organism>
<accession>A0A210PKW3</accession>
<dbReference type="InterPro" id="IPR003609">
    <property type="entry name" value="Pan_app"/>
</dbReference>
<comment type="caution">
    <text evidence="5">The sequence shown here is derived from an EMBL/GenBank/DDBJ whole genome shotgun (WGS) entry which is preliminary data.</text>
</comment>
<feature type="chain" id="PRO_5012555465" evidence="3">
    <location>
        <begin position="29"/>
        <end position="1314"/>
    </location>
</feature>
<dbReference type="PROSITE" id="PS50041">
    <property type="entry name" value="C_TYPE_LECTIN_2"/>
    <property type="match status" value="1"/>
</dbReference>